<keyword evidence="5" id="KW-1185">Reference proteome</keyword>
<evidence type="ECO:0000256" key="1">
    <source>
        <dbReference type="SAM" id="MobiDB-lite"/>
    </source>
</evidence>
<dbReference type="Proteomes" id="UP001058461">
    <property type="component" value="Chromosome"/>
</dbReference>
<evidence type="ECO:0000259" key="3">
    <source>
        <dbReference type="Pfam" id="PF13511"/>
    </source>
</evidence>
<dbReference type="InterPro" id="IPR025392">
    <property type="entry name" value="DUF4124"/>
</dbReference>
<evidence type="ECO:0000313" key="5">
    <source>
        <dbReference type="Proteomes" id="UP001058461"/>
    </source>
</evidence>
<dbReference type="EMBL" id="CP073347">
    <property type="protein sequence ID" value="UTW11511.1"/>
    <property type="molecule type" value="Genomic_DNA"/>
</dbReference>
<reference evidence="4" key="1">
    <citation type="submission" date="2021-04" db="EMBL/GenBank/DDBJ databases">
        <title>Oceanospirillales bacteria with DddD are important DMSP degraders in coastal seawater.</title>
        <authorList>
            <person name="Liu J."/>
        </authorList>
    </citation>
    <scope>NUCLEOTIDE SEQUENCE</scope>
    <source>
        <strain evidence="4">D13-1</strain>
    </source>
</reference>
<proteinExistence type="predicted"/>
<evidence type="ECO:0000256" key="2">
    <source>
        <dbReference type="SAM" id="SignalP"/>
    </source>
</evidence>
<organism evidence="4 5">
    <name type="scientific">Marinobacterium rhizophilum</name>
    <dbReference type="NCBI Taxonomy" id="420402"/>
    <lineage>
        <taxon>Bacteria</taxon>
        <taxon>Pseudomonadati</taxon>
        <taxon>Pseudomonadota</taxon>
        <taxon>Gammaproteobacteria</taxon>
        <taxon>Oceanospirillales</taxon>
        <taxon>Oceanospirillaceae</taxon>
        <taxon>Marinobacterium</taxon>
    </lineage>
</organism>
<feature type="signal peptide" evidence="2">
    <location>
        <begin position="1"/>
        <end position="20"/>
    </location>
</feature>
<sequence>MPRCSLALVLMLFLASQVQAGVYKCEGPDGRISFSGKPCAQEKRQLEHRLSAEERRLAEDAEEAEAQRRQAETAEAPQDAYSRLMQRLAGQVYRRAGPVAEPDTALQPEPVPGTVPEVDNLVEGLVHRMEQGLTFEVEPGSSFDPVSNSPGDASVQQVAAYLAANLYNPASLEVIEWGPVLKVVQFNPQDFSSWKEYRVRLRFQAKNGLGHFVPLDQVFIISSDASVQRVTDFDGRPLQDY</sequence>
<protein>
    <submittedName>
        <fullName evidence="4">DUF4124 domain-containing protein</fullName>
    </submittedName>
</protein>
<dbReference type="RefSeq" id="WP_255853550.1">
    <property type="nucleotide sequence ID" value="NZ_CP073347.1"/>
</dbReference>
<name>A0ABY5HKM7_9GAMM</name>
<feature type="compositionally biased region" description="Basic and acidic residues" evidence="1">
    <location>
        <begin position="57"/>
        <end position="72"/>
    </location>
</feature>
<feature type="domain" description="DUF4124" evidence="3">
    <location>
        <begin position="10"/>
        <end position="46"/>
    </location>
</feature>
<keyword evidence="2" id="KW-0732">Signal</keyword>
<evidence type="ECO:0000313" key="4">
    <source>
        <dbReference type="EMBL" id="UTW11511.1"/>
    </source>
</evidence>
<dbReference type="Pfam" id="PF13511">
    <property type="entry name" value="DUF4124"/>
    <property type="match status" value="1"/>
</dbReference>
<accession>A0ABY5HKM7</accession>
<gene>
    <name evidence="4" type="ORF">KDW95_20010</name>
</gene>
<feature type="chain" id="PRO_5046014876" evidence="2">
    <location>
        <begin position="21"/>
        <end position="241"/>
    </location>
</feature>
<feature type="region of interest" description="Disordered" evidence="1">
    <location>
        <begin position="57"/>
        <end position="77"/>
    </location>
</feature>